<dbReference type="EMBL" id="JSZA02000049">
    <property type="protein sequence ID" value="TGO03007.1"/>
    <property type="molecule type" value="Genomic_DNA"/>
</dbReference>
<comment type="caution">
    <text evidence="1">The sequence shown here is derived from an EMBL/GenBank/DDBJ whole genome shotgun (WGS) entry which is preliminary data.</text>
</comment>
<sequence>MVGWASHNDVARRPTHPTIVENGLMYKRVSFAKGTRKKSFSFGLIRSPKLKLWTPSVFDVKIKKRRTKSKTYLMDLT</sequence>
<reference evidence="1 2" key="1">
    <citation type="journal article" date="2016" name="Front. Microbiol.">
        <title>Single-Cell (Meta-)Genomics of a Dimorphic Candidatus Thiomargarita nelsonii Reveals Genomic Plasticity.</title>
        <authorList>
            <person name="Flood B.E."/>
            <person name="Fliss P."/>
            <person name="Jones D.S."/>
            <person name="Dick G.J."/>
            <person name="Jain S."/>
            <person name="Kaster A.K."/>
            <person name="Winkel M."/>
            <person name="Mussmann M."/>
            <person name="Bailey J."/>
        </authorList>
    </citation>
    <scope>NUCLEOTIDE SEQUENCE [LARGE SCALE GENOMIC DNA]</scope>
    <source>
        <strain evidence="1">Hydrate Ridge</strain>
    </source>
</reference>
<name>A0A4E0QQ97_9GAMM</name>
<evidence type="ECO:0000313" key="1">
    <source>
        <dbReference type="EMBL" id="TGO03007.1"/>
    </source>
</evidence>
<accession>A0A4E0QQ97</accession>
<evidence type="ECO:0000313" key="2">
    <source>
        <dbReference type="Proteomes" id="UP000030428"/>
    </source>
</evidence>
<gene>
    <name evidence="1" type="ORF">PN36_14315</name>
</gene>
<dbReference type="Proteomes" id="UP000030428">
    <property type="component" value="Unassembled WGS sequence"/>
</dbReference>
<keyword evidence="2" id="KW-1185">Reference proteome</keyword>
<organism evidence="1 2">
    <name type="scientific">Candidatus Thiomargarita nelsonii</name>
    <dbReference type="NCBI Taxonomy" id="1003181"/>
    <lineage>
        <taxon>Bacteria</taxon>
        <taxon>Pseudomonadati</taxon>
        <taxon>Pseudomonadota</taxon>
        <taxon>Gammaproteobacteria</taxon>
        <taxon>Thiotrichales</taxon>
        <taxon>Thiotrichaceae</taxon>
        <taxon>Thiomargarita</taxon>
    </lineage>
</organism>
<protein>
    <submittedName>
        <fullName evidence="1">Uncharacterized protein</fullName>
    </submittedName>
</protein>
<proteinExistence type="predicted"/>
<dbReference type="AlphaFoldDB" id="A0A4E0QQ97"/>